<evidence type="ECO:0000313" key="1">
    <source>
        <dbReference type="EMBL" id="APG05960.1"/>
    </source>
</evidence>
<proteinExistence type="predicted"/>
<evidence type="ECO:0000313" key="2">
    <source>
        <dbReference type="Proteomes" id="UP000182987"/>
    </source>
</evidence>
<gene>
    <name evidence="1" type="ORF">BJI69_20000</name>
</gene>
<protein>
    <submittedName>
        <fullName evidence="1">Uncharacterized protein</fullName>
    </submittedName>
</protein>
<dbReference type="EMBL" id="CP017480">
    <property type="protein sequence ID" value="APG05960.1"/>
    <property type="molecule type" value="Genomic_DNA"/>
</dbReference>
<dbReference type="RefSeq" id="WP_046967422.1">
    <property type="nucleotide sequence ID" value="NZ_CP017480.1"/>
</dbReference>
<dbReference type="AlphaFoldDB" id="A0A0G9HBR1"/>
<dbReference type="Proteomes" id="UP000182987">
    <property type="component" value="Chromosome"/>
</dbReference>
<name>A0A0G9HBR1_9GAMM</name>
<dbReference type="PATRIC" id="fig|1440763.5.peg.1625"/>
<sequence>MARHTGPANRGRFEELRPDLFVKFFICILILMALGACGFFVYYWWTATDRTVSAFGVSLCLMALGCAAYGVNSLWSHIVIEPDAVVIKDAISTRRIERSDIGGAREVYVDSQRGTELWLYDKSGQRIFVPHALGQKLLGDTWAEGIEDLDQRDINRVNASFATDERLGDSEAERRWNGSTWLGRTNFLNLLAIPVGLMALGLGDDAPLPWPLFLIIAAMPILAVGINVVTDGAVDLHSRANDDGPNVQALSWSPLVLFWRSFDVQGGHWGSAWMFGFCLSIPVTYWLTRWMREAGHSLNTRGPVTFLLVAMYFASVILLVKDHRAQVRYERMQATENVHVVPDRR</sequence>
<keyword evidence="2" id="KW-1185">Reference proteome</keyword>
<accession>A0A0G9HBR1</accession>
<reference evidence="2" key="1">
    <citation type="submission" date="2016-09" db="EMBL/GenBank/DDBJ databases">
        <authorList>
            <person name="Lysoe E."/>
        </authorList>
    </citation>
    <scope>NUCLEOTIDE SEQUENCE [LARGE SCALE GENOMIC DNA]</scope>
    <source>
        <strain evidence="2">LJ96T</strain>
    </source>
</reference>
<dbReference type="KEGG" id="lrz:BJI69_20000"/>
<organism evidence="1 2">
    <name type="scientific">Luteibacter rhizovicinus DSM 16549</name>
    <dbReference type="NCBI Taxonomy" id="1440763"/>
    <lineage>
        <taxon>Bacteria</taxon>
        <taxon>Pseudomonadati</taxon>
        <taxon>Pseudomonadota</taxon>
        <taxon>Gammaproteobacteria</taxon>
        <taxon>Lysobacterales</taxon>
        <taxon>Rhodanobacteraceae</taxon>
        <taxon>Luteibacter</taxon>
    </lineage>
</organism>